<evidence type="ECO:0000256" key="4">
    <source>
        <dbReference type="ARBA" id="ARBA00022801"/>
    </source>
</evidence>
<evidence type="ECO:0000256" key="2">
    <source>
        <dbReference type="ARBA" id="ARBA00022490"/>
    </source>
</evidence>
<accession>A0A9D1PTW4</accession>
<dbReference type="InterPro" id="IPR023562">
    <property type="entry name" value="ClpP/TepA"/>
</dbReference>
<reference evidence="10" key="2">
    <citation type="submission" date="2021-04" db="EMBL/GenBank/DDBJ databases">
        <authorList>
            <person name="Gilroy R."/>
        </authorList>
    </citation>
    <scope>NUCLEOTIDE SEQUENCE</scope>
    <source>
        <strain evidence="10">Gambia11-129</strain>
    </source>
</reference>
<comment type="caution">
    <text evidence="10">The sequence shown here is derived from an EMBL/GenBank/DDBJ whole genome shotgun (WGS) entry which is preliminary data.</text>
</comment>
<dbReference type="PROSITE" id="PS00382">
    <property type="entry name" value="CLP_PROTEASE_HIS"/>
    <property type="match status" value="1"/>
</dbReference>
<dbReference type="GO" id="GO:0006515">
    <property type="term" value="P:protein quality control for misfolded or incompletely synthesized proteins"/>
    <property type="evidence" value="ECO:0007669"/>
    <property type="project" value="TreeGrafter"/>
</dbReference>
<feature type="transmembrane region" description="Helical" evidence="9">
    <location>
        <begin position="78"/>
        <end position="97"/>
    </location>
</feature>
<keyword evidence="5" id="KW-0720">Serine protease</keyword>
<evidence type="ECO:0000256" key="9">
    <source>
        <dbReference type="SAM" id="Phobius"/>
    </source>
</evidence>
<dbReference type="Gene3D" id="3.90.226.10">
    <property type="entry name" value="2-enoyl-CoA Hydratase, Chain A, domain 1"/>
    <property type="match status" value="1"/>
</dbReference>
<dbReference type="InterPro" id="IPR029045">
    <property type="entry name" value="ClpP/crotonase-like_dom_sf"/>
</dbReference>
<evidence type="ECO:0000256" key="8">
    <source>
        <dbReference type="RuleBase" id="RU003567"/>
    </source>
</evidence>
<evidence type="ECO:0000313" key="11">
    <source>
        <dbReference type="Proteomes" id="UP000823936"/>
    </source>
</evidence>
<evidence type="ECO:0000256" key="6">
    <source>
        <dbReference type="ARBA" id="ARBA00034021"/>
    </source>
</evidence>
<dbReference type="InterPro" id="IPR001907">
    <property type="entry name" value="ClpP"/>
</dbReference>
<keyword evidence="3 10" id="KW-0645">Protease</keyword>
<dbReference type="Proteomes" id="UP000823936">
    <property type="component" value="Unassembled WGS sequence"/>
</dbReference>
<dbReference type="AlphaFoldDB" id="A0A9D1PTW4"/>
<dbReference type="SUPFAM" id="SSF52096">
    <property type="entry name" value="ClpP/crotonase"/>
    <property type="match status" value="1"/>
</dbReference>
<sequence length="186" mass="20670">MENKEEKKNQNEDRLLETRSILISGEIDKDQADRFIKNILILDSISDAPIYVYINSPGGDVYSGFAIYDIIRYVKSPVFVVGSGLVASAAALIYLSVDKAHRLSLPHSAYLIHQPLSQMKGVAVDIAIQAEKIEKLRNALDSLIAEATGKALEEVSKNTERDYWLTSKEALDYGIVGRIVTNRSEI</sequence>
<comment type="catalytic activity">
    <reaction evidence="6 7">
        <text>Hydrolysis of proteins to small peptides in the presence of ATP and magnesium. alpha-casein is the usual test substrate. In the absence of ATP, only oligopeptides shorter than five residues are hydrolyzed (such as succinyl-Leu-Tyr-|-NHMec, and Leu-Tyr-Leu-|-Tyr-Trp, in which cleavage of the -Tyr-|-Leu- and -Tyr-|-Trp bonds also occurs).</text>
        <dbReference type="EC" id="3.4.21.92"/>
    </reaction>
</comment>
<dbReference type="GO" id="GO:0004176">
    <property type="term" value="F:ATP-dependent peptidase activity"/>
    <property type="evidence" value="ECO:0007669"/>
    <property type="project" value="InterPro"/>
</dbReference>
<gene>
    <name evidence="10" type="ORF">IAB12_01880</name>
</gene>
<dbReference type="InterPro" id="IPR033135">
    <property type="entry name" value="ClpP_His_AS"/>
</dbReference>
<proteinExistence type="inferred from homology"/>
<dbReference type="PRINTS" id="PR00127">
    <property type="entry name" value="CLPPROTEASEP"/>
</dbReference>
<dbReference type="EMBL" id="DXHU01000006">
    <property type="protein sequence ID" value="HIV98512.1"/>
    <property type="molecule type" value="Genomic_DNA"/>
</dbReference>
<evidence type="ECO:0000256" key="5">
    <source>
        <dbReference type="ARBA" id="ARBA00022825"/>
    </source>
</evidence>
<reference evidence="10" key="1">
    <citation type="journal article" date="2021" name="PeerJ">
        <title>Extensive microbial diversity within the chicken gut microbiome revealed by metagenomics and culture.</title>
        <authorList>
            <person name="Gilroy R."/>
            <person name="Ravi A."/>
            <person name="Getino M."/>
            <person name="Pursley I."/>
            <person name="Horton D.L."/>
            <person name="Alikhan N.F."/>
            <person name="Baker D."/>
            <person name="Gharbi K."/>
            <person name="Hall N."/>
            <person name="Watson M."/>
            <person name="Adriaenssens E.M."/>
            <person name="Foster-Nyarko E."/>
            <person name="Jarju S."/>
            <person name="Secka A."/>
            <person name="Antonio M."/>
            <person name="Oren A."/>
            <person name="Chaudhuri R.R."/>
            <person name="La Ragione R."/>
            <person name="Hildebrand F."/>
            <person name="Pallen M.J."/>
        </authorList>
    </citation>
    <scope>NUCLEOTIDE SEQUENCE</scope>
    <source>
        <strain evidence="10">Gambia11-129</strain>
    </source>
</reference>
<feature type="active site" evidence="7">
    <location>
        <position position="113"/>
    </location>
</feature>
<organism evidence="10 11">
    <name type="scientific">Candidatus Ornithospirochaeta avicola</name>
    <dbReference type="NCBI Taxonomy" id="2840896"/>
    <lineage>
        <taxon>Bacteria</taxon>
        <taxon>Pseudomonadati</taxon>
        <taxon>Spirochaetota</taxon>
        <taxon>Spirochaetia</taxon>
        <taxon>Spirochaetales</taxon>
        <taxon>Spirochaetaceae</taxon>
        <taxon>Spirochaetaceae incertae sedis</taxon>
        <taxon>Candidatus Ornithospirochaeta</taxon>
    </lineage>
</organism>
<keyword evidence="4" id="KW-0378">Hydrolase</keyword>
<evidence type="ECO:0000256" key="3">
    <source>
        <dbReference type="ARBA" id="ARBA00022670"/>
    </source>
</evidence>
<name>A0A9D1PTW4_9SPIO</name>
<dbReference type="GO" id="GO:0051117">
    <property type="term" value="F:ATPase binding"/>
    <property type="evidence" value="ECO:0007669"/>
    <property type="project" value="TreeGrafter"/>
</dbReference>
<keyword evidence="9" id="KW-0812">Transmembrane</keyword>
<evidence type="ECO:0000256" key="1">
    <source>
        <dbReference type="ARBA" id="ARBA00007039"/>
    </source>
</evidence>
<evidence type="ECO:0000313" key="10">
    <source>
        <dbReference type="EMBL" id="HIV98512.1"/>
    </source>
</evidence>
<comment type="similarity">
    <text evidence="1 8">Belongs to the peptidase S14 family.</text>
</comment>
<keyword evidence="2" id="KW-0963">Cytoplasm</keyword>
<dbReference type="Pfam" id="PF00574">
    <property type="entry name" value="CLP_protease"/>
    <property type="match status" value="1"/>
</dbReference>
<dbReference type="PANTHER" id="PTHR10381">
    <property type="entry name" value="ATP-DEPENDENT CLP PROTEASE PROTEOLYTIC SUBUNIT"/>
    <property type="match status" value="1"/>
</dbReference>
<keyword evidence="9" id="KW-1133">Transmembrane helix</keyword>
<dbReference type="GO" id="GO:0004252">
    <property type="term" value="F:serine-type endopeptidase activity"/>
    <property type="evidence" value="ECO:0007669"/>
    <property type="project" value="UniProtKB-EC"/>
</dbReference>
<dbReference type="PANTHER" id="PTHR10381:SF70">
    <property type="entry name" value="ATP-DEPENDENT CLP PROTEASE PROTEOLYTIC SUBUNIT"/>
    <property type="match status" value="1"/>
</dbReference>
<evidence type="ECO:0000256" key="7">
    <source>
        <dbReference type="PROSITE-ProRule" id="PRU10086"/>
    </source>
</evidence>
<keyword evidence="9" id="KW-0472">Membrane</keyword>
<dbReference type="GO" id="GO:0009368">
    <property type="term" value="C:endopeptidase Clp complex"/>
    <property type="evidence" value="ECO:0007669"/>
    <property type="project" value="TreeGrafter"/>
</dbReference>
<protein>
    <recommendedName>
        <fullName evidence="8">ATP-dependent Clp protease proteolytic subunit</fullName>
    </recommendedName>
</protein>
<dbReference type="CDD" id="cd07017">
    <property type="entry name" value="S14_ClpP_2"/>
    <property type="match status" value="1"/>
</dbReference>